<sequence length="210" mass="24430">MKGHHDLPLSFWVTHWIRFICMVVLVVSGFYIAQPYIMPDPNLTAPVNFLQAKIRFWHVLLGLVLFGATLFKTYLFFFSKGSEIERKSFADVLSAKQWISRIIFYLTLGGKVKDNGLYNPLQFVAYLGVYLALYGIIFTGIVLFMHCYHEGMMSVVYPLFKPLETLMGGIANVRWIHHILTWVFLIFLPIHIYMASMKYLFKKSYEKAHA</sequence>
<evidence type="ECO:0000256" key="1">
    <source>
        <dbReference type="ARBA" id="ARBA00004651"/>
    </source>
</evidence>
<keyword evidence="11 12" id="KW-0472">Membrane</keyword>
<evidence type="ECO:0000256" key="9">
    <source>
        <dbReference type="ARBA" id="ARBA00022989"/>
    </source>
</evidence>
<gene>
    <name evidence="14" type="primary">cybH</name>
    <name evidence="14" type="ORF">CQA58_01145</name>
</gene>
<organism evidence="14 15">
    <name type="scientific">Helicobacter brantae</name>
    <dbReference type="NCBI Taxonomy" id="375927"/>
    <lineage>
        <taxon>Bacteria</taxon>
        <taxon>Pseudomonadati</taxon>
        <taxon>Campylobacterota</taxon>
        <taxon>Epsilonproteobacteria</taxon>
        <taxon>Campylobacterales</taxon>
        <taxon>Helicobacteraceae</taxon>
        <taxon>Helicobacter</taxon>
    </lineage>
</organism>
<dbReference type="SUPFAM" id="SSF81342">
    <property type="entry name" value="Transmembrane di-heme cytochromes"/>
    <property type="match status" value="1"/>
</dbReference>
<keyword evidence="3" id="KW-0813">Transport</keyword>
<feature type="transmembrane region" description="Helical" evidence="12">
    <location>
        <begin position="123"/>
        <end position="145"/>
    </location>
</feature>
<dbReference type="OrthoDB" id="197262at2"/>
<keyword evidence="5" id="KW-0349">Heme</keyword>
<dbReference type="PANTHER" id="PTHR30485">
    <property type="entry name" value="NI/FE-HYDROGENASE 1 B-TYPE CYTOCHROME SUBUNIT"/>
    <property type="match status" value="1"/>
</dbReference>
<dbReference type="GO" id="GO:0005886">
    <property type="term" value="C:plasma membrane"/>
    <property type="evidence" value="ECO:0007669"/>
    <property type="project" value="UniProtKB-SubCell"/>
</dbReference>
<feature type="transmembrane region" description="Helical" evidence="12">
    <location>
        <begin position="12"/>
        <end position="34"/>
    </location>
</feature>
<feature type="domain" description="Cytochrome b561 bacterial/Ni-hydrogenase" evidence="13">
    <location>
        <begin position="13"/>
        <end position="203"/>
    </location>
</feature>
<evidence type="ECO:0000256" key="12">
    <source>
        <dbReference type="SAM" id="Phobius"/>
    </source>
</evidence>
<dbReference type="EMBL" id="NXLV01000001">
    <property type="protein sequence ID" value="RDU72240.1"/>
    <property type="molecule type" value="Genomic_DNA"/>
</dbReference>
<evidence type="ECO:0000256" key="10">
    <source>
        <dbReference type="ARBA" id="ARBA00023004"/>
    </source>
</evidence>
<dbReference type="GO" id="GO:0020037">
    <property type="term" value="F:heme binding"/>
    <property type="evidence" value="ECO:0007669"/>
    <property type="project" value="TreeGrafter"/>
</dbReference>
<evidence type="ECO:0000256" key="8">
    <source>
        <dbReference type="ARBA" id="ARBA00022982"/>
    </source>
</evidence>
<evidence type="ECO:0000313" key="14">
    <source>
        <dbReference type="EMBL" id="RDU72240.1"/>
    </source>
</evidence>
<evidence type="ECO:0000256" key="6">
    <source>
        <dbReference type="ARBA" id="ARBA00022692"/>
    </source>
</evidence>
<dbReference type="GO" id="GO:0022904">
    <property type="term" value="P:respiratory electron transport chain"/>
    <property type="evidence" value="ECO:0007669"/>
    <property type="project" value="InterPro"/>
</dbReference>
<evidence type="ECO:0000256" key="7">
    <source>
        <dbReference type="ARBA" id="ARBA00022723"/>
    </source>
</evidence>
<comment type="subcellular location">
    <subcellularLocation>
        <location evidence="1">Cell membrane</location>
        <topology evidence="1">Multi-pass membrane protein</topology>
    </subcellularLocation>
</comment>
<dbReference type="InterPro" id="IPR051542">
    <property type="entry name" value="Hydrogenase_cytochrome"/>
</dbReference>
<dbReference type="RefSeq" id="WP_115568870.1">
    <property type="nucleotide sequence ID" value="NZ_NXLV01000001.1"/>
</dbReference>
<keyword evidence="8" id="KW-0249">Electron transport</keyword>
<evidence type="ECO:0000259" key="13">
    <source>
        <dbReference type="Pfam" id="PF01292"/>
    </source>
</evidence>
<proteinExistence type="inferred from homology"/>
<comment type="caution">
    <text evidence="14">The sequence shown here is derived from an EMBL/GenBank/DDBJ whole genome shotgun (WGS) entry which is preliminary data.</text>
</comment>
<comment type="similarity">
    <text evidence="2">Belongs to the HupC/HyaC/HydC family.</text>
</comment>
<dbReference type="Gene3D" id="1.20.950.20">
    <property type="entry name" value="Transmembrane di-heme cytochromes, Chain C"/>
    <property type="match status" value="1"/>
</dbReference>
<protein>
    <submittedName>
        <fullName evidence="14">Ni/Fe-hydrogenase, b-type cytochrome subunit</fullName>
    </submittedName>
</protein>
<name>A0A3D8J4T3_9HELI</name>
<dbReference type="GO" id="GO:0009055">
    <property type="term" value="F:electron transfer activity"/>
    <property type="evidence" value="ECO:0007669"/>
    <property type="project" value="InterPro"/>
</dbReference>
<dbReference type="GO" id="GO:0005506">
    <property type="term" value="F:iron ion binding"/>
    <property type="evidence" value="ECO:0007669"/>
    <property type="project" value="InterPro"/>
</dbReference>
<evidence type="ECO:0000256" key="3">
    <source>
        <dbReference type="ARBA" id="ARBA00022448"/>
    </source>
</evidence>
<dbReference type="InterPro" id="IPR016174">
    <property type="entry name" value="Di-haem_cyt_TM"/>
</dbReference>
<dbReference type="InterPro" id="IPR000516">
    <property type="entry name" value="Ni-dep_Hydgase_cyt-B"/>
</dbReference>
<feature type="transmembrane region" description="Helical" evidence="12">
    <location>
        <begin position="175"/>
        <end position="194"/>
    </location>
</feature>
<dbReference type="NCBIfam" id="TIGR02125">
    <property type="entry name" value="CytB-hydogenase"/>
    <property type="match status" value="1"/>
</dbReference>
<evidence type="ECO:0000256" key="2">
    <source>
        <dbReference type="ARBA" id="ARBA00008622"/>
    </source>
</evidence>
<evidence type="ECO:0000256" key="4">
    <source>
        <dbReference type="ARBA" id="ARBA00022475"/>
    </source>
</evidence>
<keyword evidence="4" id="KW-1003">Cell membrane</keyword>
<keyword evidence="10" id="KW-0408">Iron</keyword>
<dbReference type="Pfam" id="PF01292">
    <property type="entry name" value="Ni_hydr_CYTB"/>
    <property type="match status" value="1"/>
</dbReference>
<evidence type="ECO:0000256" key="11">
    <source>
        <dbReference type="ARBA" id="ARBA00023136"/>
    </source>
</evidence>
<dbReference type="AlphaFoldDB" id="A0A3D8J4T3"/>
<keyword evidence="9 12" id="KW-1133">Transmembrane helix</keyword>
<reference evidence="14 15" key="1">
    <citation type="submission" date="2018-04" db="EMBL/GenBank/DDBJ databases">
        <title>Novel Campyloabacter and Helicobacter Species and Strains.</title>
        <authorList>
            <person name="Mannion A.J."/>
            <person name="Shen Z."/>
            <person name="Fox J.G."/>
        </authorList>
    </citation>
    <scope>NUCLEOTIDE SEQUENCE [LARGE SCALE GENOMIC DNA]</scope>
    <source>
        <strain evidence="14 15">MIT 04-9366</strain>
    </source>
</reference>
<keyword evidence="15" id="KW-1185">Reference proteome</keyword>
<evidence type="ECO:0000256" key="5">
    <source>
        <dbReference type="ARBA" id="ARBA00022617"/>
    </source>
</evidence>
<keyword evidence="7" id="KW-0479">Metal-binding</keyword>
<dbReference type="InterPro" id="IPR011577">
    <property type="entry name" value="Cyt_b561_bac/Ni-Hgenase"/>
</dbReference>
<dbReference type="PRINTS" id="PR00161">
    <property type="entry name" value="NIHGNASECYTB"/>
</dbReference>
<dbReference type="Proteomes" id="UP000257045">
    <property type="component" value="Unassembled WGS sequence"/>
</dbReference>
<evidence type="ECO:0000313" key="15">
    <source>
        <dbReference type="Proteomes" id="UP000257045"/>
    </source>
</evidence>
<accession>A0A3D8J4T3</accession>
<dbReference type="PANTHER" id="PTHR30485:SF0">
    <property type="entry name" value="NI_FE-HYDROGENASE 1 B-TYPE CYTOCHROME SUBUNIT-RELATED"/>
    <property type="match status" value="1"/>
</dbReference>
<keyword evidence="6 12" id="KW-0812">Transmembrane</keyword>
<feature type="transmembrane region" description="Helical" evidence="12">
    <location>
        <begin position="54"/>
        <end position="77"/>
    </location>
</feature>